<evidence type="ECO:0000256" key="2">
    <source>
        <dbReference type="ARBA" id="ARBA00022840"/>
    </source>
</evidence>
<proteinExistence type="predicted"/>
<organism evidence="3 4">
    <name type="scientific">Aspergillus vadensis (strain CBS 113365 / IMI 142717 / IBT 24658)</name>
    <dbReference type="NCBI Taxonomy" id="1448311"/>
    <lineage>
        <taxon>Eukaryota</taxon>
        <taxon>Fungi</taxon>
        <taxon>Dikarya</taxon>
        <taxon>Ascomycota</taxon>
        <taxon>Pezizomycotina</taxon>
        <taxon>Eurotiomycetes</taxon>
        <taxon>Eurotiomycetidae</taxon>
        <taxon>Eurotiales</taxon>
        <taxon>Aspergillaceae</taxon>
        <taxon>Aspergillus</taxon>
        <taxon>Aspergillus subgen. Circumdati</taxon>
    </lineage>
</organism>
<dbReference type="GO" id="GO:0005524">
    <property type="term" value="F:ATP binding"/>
    <property type="evidence" value="ECO:0007669"/>
    <property type="project" value="UniProtKB-KW"/>
</dbReference>
<evidence type="ECO:0008006" key="5">
    <source>
        <dbReference type="Google" id="ProtNLM"/>
    </source>
</evidence>
<keyword evidence="2" id="KW-0067">ATP-binding</keyword>
<dbReference type="InterPro" id="IPR000641">
    <property type="entry name" value="CbxX/CfxQ"/>
</dbReference>
<keyword evidence="1" id="KW-0547">Nucleotide-binding</keyword>
<dbReference type="OrthoDB" id="2423195at2759"/>
<dbReference type="GeneID" id="37216709"/>
<evidence type="ECO:0000256" key="1">
    <source>
        <dbReference type="ARBA" id="ARBA00022741"/>
    </source>
</evidence>
<dbReference type="Proteomes" id="UP000248405">
    <property type="component" value="Unassembled WGS sequence"/>
</dbReference>
<dbReference type="EMBL" id="KZ821620">
    <property type="protein sequence ID" value="PYH70812.1"/>
    <property type="molecule type" value="Genomic_DNA"/>
</dbReference>
<accession>A0A319CR91</accession>
<protein>
    <recommendedName>
        <fullName evidence="5">CbbX AAA lid domain-containing protein</fullName>
    </recommendedName>
</protein>
<gene>
    <name evidence="3" type="ORF">BO88DRAFT_480167</name>
</gene>
<evidence type="ECO:0000313" key="3">
    <source>
        <dbReference type="EMBL" id="PYH70812.1"/>
    </source>
</evidence>
<name>A0A319CR91_ASPVC</name>
<dbReference type="PRINTS" id="PR00819">
    <property type="entry name" value="CBXCFQXSUPER"/>
</dbReference>
<sequence>MFIILAGYGEQMDLLLSSNPGLRSRFRRVMTFDSLTGEQATQLLIQSLDDKGFLDTSSIGVPTYETHKELCDRFTSLSVVDGWGNARDVHAISEDIARKVLLGSSGPEETLSVTFDVIYEGLRDIGRRRGAIPPTVMPSVPK</sequence>
<dbReference type="AlphaFoldDB" id="A0A319CR91"/>
<evidence type="ECO:0000313" key="4">
    <source>
        <dbReference type="Proteomes" id="UP000248405"/>
    </source>
</evidence>
<reference evidence="3" key="1">
    <citation type="submission" date="2016-12" db="EMBL/GenBank/DDBJ databases">
        <title>The genomes of Aspergillus section Nigri reveals drivers in fungal speciation.</title>
        <authorList>
            <consortium name="DOE Joint Genome Institute"/>
            <person name="Vesth T.C."/>
            <person name="Nybo J."/>
            <person name="Theobald S."/>
            <person name="Brandl J."/>
            <person name="Frisvad J.C."/>
            <person name="Nielsen K.F."/>
            <person name="Lyhne E.K."/>
            <person name="Kogle M.E."/>
            <person name="Kuo A."/>
            <person name="Riley R."/>
            <person name="Clum A."/>
            <person name="Nolan M."/>
            <person name="Lipzen A."/>
            <person name="Salamov A."/>
            <person name="Henrissat B."/>
            <person name="Wiebenga A."/>
            <person name="De Vries R.P."/>
            <person name="Grigoriev I.V."/>
            <person name="Mortensen U.H."/>
            <person name="Andersen M.R."/>
            <person name="Baker S.E."/>
        </authorList>
    </citation>
    <scope>NUCLEOTIDE SEQUENCE [LARGE SCALE GENOMIC DNA]</scope>
    <source>
        <strain evidence="3">CBS 113365</strain>
    </source>
</reference>
<dbReference type="RefSeq" id="XP_025564606.1">
    <property type="nucleotide sequence ID" value="XM_025712117.1"/>
</dbReference>
<keyword evidence="4" id="KW-1185">Reference proteome</keyword>